<keyword evidence="16" id="KW-1185">Reference proteome</keyword>
<dbReference type="InterPro" id="IPR005860">
    <property type="entry name" value="CobD"/>
</dbReference>
<evidence type="ECO:0000256" key="1">
    <source>
        <dbReference type="ARBA" id="ARBA00001933"/>
    </source>
</evidence>
<evidence type="ECO:0000313" key="16">
    <source>
        <dbReference type="Proteomes" id="UP000070404"/>
    </source>
</evidence>
<evidence type="ECO:0000259" key="14">
    <source>
        <dbReference type="Pfam" id="PF00155"/>
    </source>
</evidence>
<evidence type="ECO:0000256" key="13">
    <source>
        <dbReference type="ARBA" id="ARBA00048531"/>
    </source>
</evidence>
<comment type="cofactor">
    <cofactor evidence="1">
        <name>pyridoxal 5'-phosphate</name>
        <dbReference type="ChEBI" id="CHEBI:597326"/>
    </cofactor>
</comment>
<dbReference type="PATRIC" id="fig|1698281.3.peg.358"/>
<name>A0A133VJD6_9EURY</name>
<dbReference type="InterPro" id="IPR004839">
    <property type="entry name" value="Aminotransferase_I/II_large"/>
</dbReference>
<dbReference type="GO" id="GO:0030170">
    <property type="term" value="F:pyridoxal phosphate binding"/>
    <property type="evidence" value="ECO:0007669"/>
    <property type="project" value="InterPro"/>
</dbReference>
<reference evidence="15 16" key="1">
    <citation type="journal article" date="2016" name="Sci. Rep.">
        <title>Metabolic traits of an uncultured archaeal lineage -MSBL1- from brine pools of the Red Sea.</title>
        <authorList>
            <person name="Mwirichia R."/>
            <person name="Alam I."/>
            <person name="Rashid M."/>
            <person name="Vinu M."/>
            <person name="Ba-Alawi W."/>
            <person name="Anthony Kamau A."/>
            <person name="Kamanda Ngugi D."/>
            <person name="Goker M."/>
            <person name="Klenk H.P."/>
            <person name="Bajic V."/>
            <person name="Stingl U."/>
        </authorList>
    </citation>
    <scope>NUCLEOTIDE SEQUENCE [LARGE SCALE GENOMIC DNA]</scope>
    <source>
        <strain evidence="15">SCGC-AAA382C18</strain>
    </source>
</reference>
<evidence type="ECO:0000256" key="12">
    <source>
        <dbReference type="ARBA" id="ARBA00029996"/>
    </source>
</evidence>
<comment type="pathway">
    <text evidence="3">Cofactor biosynthesis; adenosylcobalamin biosynthesis.</text>
</comment>
<evidence type="ECO:0000256" key="10">
    <source>
        <dbReference type="ARBA" id="ARBA00023102"/>
    </source>
</evidence>
<sequence length="378" mass="43524">MKELVRDFIQDIEQPFHGDIVKRKAKKYGIDKDEILDLSTNVNPIGPPNSVINSIKKNIGNISKYPPHQPENLRNILADYSGSSRDNIVLGNGSNELFYLLCRVFLNPNDEVVIAEPTFSEYSKAIKTQGGKLRSVQLREEKDFNLEVERMKDKINSDTKLVFLCSPNNPTGQMVSLDDLRDILERCKSCKSILVFDEAFYEFCDNPEIFNVAEMELGNLVSVRTLTKFYGLPGLRIGYMILPPKISKIFRQIQVQWNVNILAQIAAKEAVRDDKFVKETKRAIKESKNYLLRKLKNFDELEVYPSDANFFLLKLSSTAYTSHELVEELIKEKIAIRSCDDFRFLDENFVRVNIAKKKDCKRFIESLEEIFSTSNYNG</sequence>
<dbReference type="Gene3D" id="3.90.1150.10">
    <property type="entry name" value="Aspartate Aminotransferase, domain 1"/>
    <property type="match status" value="1"/>
</dbReference>
<keyword evidence="7" id="KW-0028">Amino-acid biosynthesis</keyword>
<feature type="domain" description="Aminotransferase class I/classII large" evidence="14">
    <location>
        <begin position="34"/>
        <end position="367"/>
    </location>
</feature>
<dbReference type="GO" id="GO:0000105">
    <property type="term" value="P:L-histidine biosynthetic process"/>
    <property type="evidence" value="ECO:0007669"/>
    <property type="project" value="UniProtKB-KW"/>
</dbReference>
<dbReference type="UniPathway" id="UPA00148"/>
<comment type="pathway">
    <text evidence="11">Amino-acid biosynthesis.</text>
</comment>
<protein>
    <recommendedName>
        <fullName evidence="4">threonine-phosphate decarboxylase</fullName>
        <ecNumber evidence="4">4.1.1.81</ecNumber>
    </recommendedName>
    <alternativeName>
        <fullName evidence="12">L-threonine-O-3-phosphate decarboxylase</fullName>
    </alternativeName>
</protein>
<evidence type="ECO:0000256" key="5">
    <source>
        <dbReference type="ARBA" id="ARBA00022573"/>
    </source>
</evidence>
<evidence type="ECO:0000256" key="7">
    <source>
        <dbReference type="ARBA" id="ARBA00022605"/>
    </source>
</evidence>
<organism evidence="15 16">
    <name type="scientific">candidate division MSBL1 archaeon SCGC-AAA382C18</name>
    <dbReference type="NCBI Taxonomy" id="1698281"/>
    <lineage>
        <taxon>Archaea</taxon>
        <taxon>Methanobacteriati</taxon>
        <taxon>Methanobacteriota</taxon>
        <taxon>candidate division MSBL1</taxon>
    </lineage>
</organism>
<dbReference type="PANTHER" id="PTHR42885">
    <property type="entry name" value="HISTIDINOL-PHOSPHATE AMINOTRANSFERASE-RELATED"/>
    <property type="match status" value="1"/>
</dbReference>
<dbReference type="Gene3D" id="3.40.640.10">
    <property type="entry name" value="Type I PLP-dependent aspartate aminotransferase-like (Major domain)"/>
    <property type="match status" value="1"/>
</dbReference>
<dbReference type="GO" id="GO:0009236">
    <property type="term" value="P:cobalamin biosynthetic process"/>
    <property type="evidence" value="ECO:0007669"/>
    <property type="project" value="UniProtKB-UniPathway"/>
</dbReference>
<evidence type="ECO:0000256" key="9">
    <source>
        <dbReference type="ARBA" id="ARBA00022898"/>
    </source>
</evidence>
<gene>
    <name evidence="15" type="ORF">AKJ52_02065</name>
</gene>
<dbReference type="CDD" id="cd00609">
    <property type="entry name" value="AAT_like"/>
    <property type="match status" value="1"/>
</dbReference>
<dbReference type="InterPro" id="IPR015421">
    <property type="entry name" value="PyrdxlP-dep_Trfase_major"/>
</dbReference>
<dbReference type="GO" id="GO:0004400">
    <property type="term" value="F:histidinol-phosphate transaminase activity"/>
    <property type="evidence" value="ECO:0007669"/>
    <property type="project" value="InterPro"/>
</dbReference>
<dbReference type="SUPFAM" id="SSF53383">
    <property type="entry name" value="PLP-dependent transferases"/>
    <property type="match status" value="1"/>
</dbReference>
<keyword evidence="8" id="KW-0808">Transferase</keyword>
<dbReference type="AlphaFoldDB" id="A0A133VJD6"/>
<proteinExistence type="predicted"/>
<dbReference type="Proteomes" id="UP000070404">
    <property type="component" value="Unassembled WGS sequence"/>
</dbReference>
<evidence type="ECO:0000256" key="2">
    <source>
        <dbReference type="ARBA" id="ARBA00003444"/>
    </source>
</evidence>
<dbReference type="NCBIfam" id="TIGR01141">
    <property type="entry name" value="hisC"/>
    <property type="match status" value="1"/>
</dbReference>
<dbReference type="NCBIfam" id="TIGR01140">
    <property type="entry name" value="L_thr_O3P_dcar"/>
    <property type="match status" value="1"/>
</dbReference>
<evidence type="ECO:0000256" key="11">
    <source>
        <dbReference type="ARBA" id="ARBA00029440"/>
    </source>
</evidence>
<evidence type="ECO:0000256" key="6">
    <source>
        <dbReference type="ARBA" id="ARBA00022576"/>
    </source>
</evidence>
<comment type="function">
    <text evidence="2">Decarboxylates L-threonine-O-3-phosphate to yield (R)-1-amino-2-propanol O-2-phosphate, the precursor for the linkage between the nucleotide loop and the corrin ring in cobalamin.</text>
</comment>
<keyword evidence="6" id="KW-0032">Aminotransferase</keyword>
<dbReference type="InterPro" id="IPR015422">
    <property type="entry name" value="PyrdxlP-dep_Trfase_small"/>
</dbReference>
<dbReference type="EMBL" id="LHYF01000034">
    <property type="protein sequence ID" value="KXB06562.1"/>
    <property type="molecule type" value="Genomic_DNA"/>
</dbReference>
<keyword evidence="5" id="KW-0169">Cobalamin biosynthesis</keyword>
<comment type="caution">
    <text evidence="15">The sequence shown here is derived from an EMBL/GenBank/DDBJ whole genome shotgun (WGS) entry which is preliminary data.</text>
</comment>
<evidence type="ECO:0000313" key="15">
    <source>
        <dbReference type="EMBL" id="KXB06562.1"/>
    </source>
</evidence>
<comment type="catalytic activity">
    <reaction evidence="13">
        <text>O-phospho-L-threonine + H(+) = (R)-1-aminopropan-2-yl phosphate + CO2</text>
        <dbReference type="Rhea" id="RHEA:11492"/>
        <dbReference type="ChEBI" id="CHEBI:15378"/>
        <dbReference type="ChEBI" id="CHEBI:16526"/>
        <dbReference type="ChEBI" id="CHEBI:58563"/>
        <dbReference type="ChEBI" id="CHEBI:58675"/>
        <dbReference type="EC" id="4.1.1.81"/>
    </reaction>
</comment>
<evidence type="ECO:0000256" key="8">
    <source>
        <dbReference type="ARBA" id="ARBA00022679"/>
    </source>
</evidence>
<dbReference type="GO" id="GO:0048472">
    <property type="term" value="F:threonine-phosphate decarboxylase activity"/>
    <property type="evidence" value="ECO:0007669"/>
    <property type="project" value="UniProtKB-EC"/>
</dbReference>
<keyword evidence="10" id="KW-0368">Histidine biosynthesis</keyword>
<dbReference type="InterPro" id="IPR005861">
    <property type="entry name" value="HisP_aminotrans"/>
</dbReference>
<dbReference type="InterPro" id="IPR015424">
    <property type="entry name" value="PyrdxlP-dep_Trfase"/>
</dbReference>
<dbReference type="Pfam" id="PF00155">
    <property type="entry name" value="Aminotran_1_2"/>
    <property type="match status" value="1"/>
</dbReference>
<accession>A0A133VJD6</accession>
<evidence type="ECO:0000256" key="3">
    <source>
        <dbReference type="ARBA" id="ARBA00004953"/>
    </source>
</evidence>
<evidence type="ECO:0000256" key="4">
    <source>
        <dbReference type="ARBA" id="ARBA00012285"/>
    </source>
</evidence>
<dbReference type="EC" id="4.1.1.81" evidence="4"/>
<keyword evidence="9" id="KW-0663">Pyridoxal phosphate</keyword>